<feature type="region of interest" description="Disordered" evidence="1">
    <location>
        <begin position="493"/>
        <end position="580"/>
    </location>
</feature>
<feature type="compositionally biased region" description="Polar residues" evidence="1">
    <location>
        <begin position="116"/>
        <end position="153"/>
    </location>
</feature>
<organism evidence="2 3">
    <name type="scientific">Brassica cretica</name>
    <name type="common">Mustard</name>
    <dbReference type="NCBI Taxonomy" id="69181"/>
    <lineage>
        <taxon>Eukaryota</taxon>
        <taxon>Viridiplantae</taxon>
        <taxon>Streptophyta</taxon>
        <taxon>Embryophyta</taxon>
        <taxon>Tracheophyta</taxon>
        <taxon>Spermatophyta</taxon>
        <taxon>Magnoliopsida</taxon>
        <taxon>eudicotyledons</taxon>
        <taxon>Gunneridae</taxon>
        <taxon>Pentapetalae</taxon>
        <taxon>rosids</taxon>
        <taxon>malvids</taxon>
        <taxon>Brassicales</taxon>
        <taxon>Brassicaceae</taxon>
        <taxon>Brassiceae</taxon>
        <taxon>Brassica</taxon>
    </lineage>
</organism>
<reference evidence="2 3" key="1">
    <citation type="journal article" date="2020" name="BMC Genomics">
        <title>Intraspecific diversification of the crop wild relative Brassica cretica Lam. using demographic model selection.</title>
        <authorList>
            <person name="Kioukis A."/>
            <person name="Michalopoulou V.A."/>
            <person name="Briers L."/>
            <person name="Pirintsos S."/>
            <person name="Studholme D.J."/>
            <person name="Pavlidis P."/>
            <person name="Sarris P.F."/>
        </authorList>
    </citation>
    <scope>NUCLEOTIDE SEQUENCE [LARGE SCALE GENOMIC DNA]</scope>
    <source>
        <strain evidence="3">cv. PFS-1207/04</strain>
    </source>
</reference>
<protein>
    <submittedName>
        <fullName evidence="2">Uncharacterized protein</fullName>
    </submittedName>
</protein>
<evidence type="ECO:0000313" key="3">
    <source>
        <dbReference type="Proteomes" id="UP000266723"/>
    </source>
</evidence>
<keyword evidence="3" id="KW-1185">Reference proteome</keyword>
<name>A0ABQ7E4A4_BRACR</name>
<feature type="region of interest" description="Disordered" evidence="1">
    <location>
        <begin position="382"/>
        <end position="402"/>
    </location>
</feature>
<sequence length="691" mass="78556">MEEMSAKIDMLMQRDQRVVSSIEEYGEGAFSFPNQELQEQQAIVNYVDGQNLEQQAAVNYVGGLTYVQNKGLNQNYPHQSGGQGQQFQPQAYRPNQGQQGYQNQNYGQNRPFGQRLGQNRYQNSNYNQGGFQQKQPFNSFQPKNPTQFQTDESSVPAAKESKLESMLQQLMINQQKTSSEINTKVDNINVKVDTMYQDMNNKWESLSAHVKKLETQVAQTAEAVQRPTGVLPGRGEHNPRNEFVNAITLRSGKELVSKEKRSMPADEKTAQIEEPTEGQAEETEAAENIPPMVRVYTPKLPYPVKQRKSRRDLEAVKCKEMVSELNVKLSLEDAVEMMPALKRYVKSLVTNKASPKENVIRSSENLAVVSNEELARIERENNRNRRRNMTGVQDQHDGPGNGQNFLIGDEQNAYSTANAVNAAAAAGVFRHPFSISGQRQNQPRPIGSVDTPHTFYHNRSAIQPPPDVVNYVDGQNLEHQAAVNYVGGHNYVQNKGLNQNYPQQSGRHQQQFQPQTYRPNQRKQGYKNQNYGQNRPFGQRLGQNRYQNSNYNQGGFQQKQPFGSFQPKNPTQFQTGESSVPAAKVSKLESMLQQLMLNQQKTASEINTKVDNINVKVDTMYHDMNNKWECLSAHVKKYMNTRSRSSEDLVVVSNEELVRIERENNRNRRRNMAGMQDQHDGPGNGRNFSSR</sequence>
<evidence type="ECO:0000313" key="2">
    <source>
        <dbReference type="EMBL" id="KAF3592052.1"/>
    </source>
</evidence>
<feature type="compositionally biased region" description="Low complexity" evidence="1">
    <location>
        <begin position="85"/>
        <end position="109"/>
    </location>
</feature>
<feature type="compositionally biased region" description="Polar residues" evidence="1">
    <location>
        <begin position="493"/>
        <end position="519"/>
    </location>
</feature>
<dbReference type="Proteomes" id="UP000266723">
    <property type="component" value="Unassembled WGS sequence"/>
</dbReference>
<dbReference type="EMBL" id="QGKV02000299">
    <property type="protein sequence ID" value="KAF3592052.1"/>
    <property type="molecule type" value="Genomic_DNA"/>
</dbReference>
<feature type="region of interest" description="Disordered" evidence="1">
    <location>
        <begin position="662"/>
        <end position="691"/>
    </location>
</feature>
<feature type="region of interest" description="Disordered" evidence="1">
    <location>
        <begin position="256"/>
        <end position="285"/>
    </location>
</feature>
<proteinExistence type="predicted"/>
<evidence type="ECO:0000256" key="1">
    <source>
        <dbReference type="SAM" id="MobiDB-lite"/>
    </source>
</evidence>
<accession>A0ABQ7E4A4</accession>
<gene>
    <name evidence="2" type="ORF">DY000_02021232</name>
</gene>
<feature type="compositionally biased region" description="Polar residues" evidence="1">
    <location>
        <begin position="541"/>
        <end position="578"/>
    </location>
</feature>
<feature type="compositionally biased region" description="Basic and acidic residues" evidence="1">
    <location>
        <begin position="256"/>
        <end position="271"/>
    </location>
</feature>
<feature type="compositionally biased region" description="Acidic residues" evidence="1">
    <location>
        <begin position="274"/>
        <end position="285"/>
    </location>
</feature>
<comment type="caution">
    <text evidence="2">The sequence shown here is derived from an EMBL/GenBank/DDBJ whole genome shotgun (WGS) entry which is preliminary data.</text>
</comment>
<feature type="region of interest" description="Disordered" evidence="1">
    <location>
        <begin position="72"/>
        <end position="161"/>
    </location>
</feature>